<keyword evidence="4 7" id="KW-0808">Transferase</keyword>
<comment type="caution">
    <text evidence="8">The sequence shown here is derived from an EMBL/GenBank/DDBJ whole genome shotgun (WGS) entry which is preliminary data.</text>
</comment>
<comment type="catalytic activity">
    <reaction evidence="1 7">
        <text>2-C-methyl-D-erythritol 4-phosphate + CTP + H(+) = 4-CDP-2-C-methyl-D-erythritol + diphosphate</text>
        <dbReference type="Rhea" id="RHEA:13429"/>
        <dbReference type="ChEBI" id="CHEBI:15378"/>
        <dbReference type="ChEBI" id="CHEBI:33019"/>
        <dbReference type="ChEBI" id="CHEBI:37563"/>
        <dbReference type="ChEBI" id="CHEBI:57823"/>
        <dbReference type="ChEBI" id="CHEBI:58262"/>
        <dbReference type="EC" id="2.7.7.60"/>
    </reaction>
</comment>
<feature type="site" description="Positions MEP for the nucleophilic attack" evidence="7">
    <location>
        <position position="166"/>
    </location>
</feature>
<evidence type="ECO:0000256" key="5">
    <source>
        <dbReference type="ARBA" id="ARBA00022695"/>
    </source>
</evidence>
<keyword evidence="5 7" id="KW-0548">Nucleotidyltransferase</keyword>
<dbReference type="HAMAP" id="MF_00108">
    <property type="entry name" value="IspD"/>
    <property type="match status" value="1"/>
</dbReference>
<keyword evidence="9" id="KW-1185">Reference proteome</keyword>
<feature type="site" description="Positions MEP for the nucleophilic attack" evidence="7">
    <location>
        <position position="222"/>
    </location>
</feature>
<dbReference type="EMBL" id="SHNN01000003">
    <property type="protein sequence ID" value="MCX2982134.1"/>
    <property type="molecule type" value="Genomic_DNA"/>
</dbReference>
<dbReference type="GO" id="GO:0050518">
    <property type="term" value="F:2-C-methyl-D-erythritol 4-phosphate cytidylyltransferase activity"/>
    <property type="evidence" value="ECO:0007669"/>
    <property type="project" value="UniProtKB-EC"/>
</dbReference>
<name>A0ABT3TIP1_9GAMM</name>
<organism evidence="8 9">
    <name type="scientific">Candidatus Litorirhabdus singularis</name>
    <dbReference type="NCBI Taxonomy" id="2518993"/>
    <lineage>
        <taxon>Bacteria</taxon>
        <taxon>Pseudomonadati</taxon>
        <taxon>Pseudomonadota</taxon>
        <taxon>Gammaproteobacteria</taxon>
        <taxon>Cellvibrionales</taxon>
        <taxon>Halieaceae</taxon>
        <taxon>Candidatus Litorirhabdus</taxon>
    </lineage>
</organism>
<proteinExistence type="inferred from homology"/>
<evidence type="ECO:0000256" key="2">
    <source>
        <dbReference type="ARBA" id="ARBA00004787"/>
    </source>
</evidence>
<keyword evidence="6 7" id="KW-0414">Isoprene biosynthesis</keyword>
<evidence type="ECO:0000256" key="4">
    <source>
        <dbReference type="ARBA" id="ARBA00022679"/>
    </source>
</evidence>
<dbReference type="InterPro" id="IPR018294">
    <property type="entry name" value="ISPD_synthase_CS"/>
</dbReference>
<evidence type="ECO:0000313" key="9">
    <source>
        <dbReference type="Proteomes" id="UP001143362"/>
    </source>
</evidence>
<protein>
    <recommendedName>
        <fullName evidence="7">2-C-methyl-D-erythritol 4-phosphate cytidylyltransferase</fullName>
        <ecNumber evidence="7">2.7.7.60</ecNumber>
    </recommendedName>
    <alternativeName>
        <fullName evidence="7">4-diphosphocytidyl-2C-methyl-D-erythritol synthase</fullName>
    </alternativeName>
    <alternativeName>
        <fullName evidence="7">MEP cytidylyltransferase</fullName>
        <shortName evidence="7">MCT</shortName>
    </alternativeName>
</protein>
<comment type="similarity">
    <text evidence="3 7">Belongs to the IspD/TarI cytidylyltransferase family. IspD subfamily.</text>
</comment>
<feature type="site" description="Transition state stabilizer" evidence="7">
    <location>
        <position position="33"/>
    </location>
</feature>
<reference evidence="8" key="1">
    <citation type="submission" date="2019-02" db="EMBL/GenBank/DDBJ databases">
        <authorList>
            <person name="Li S.-H."/>
        </authorList>
    </citation>
    <scope>NUCLEOTIDE SEQUENCE</scope>
    <source>
        <strain evidence="8">IMCC14734</strain>
    </source>
</reference>
<dbReference type="Pfam" id="PF01128">
    <property type="entry name" value="IspD"/>
    <property type="match status" value="1"/>
</dbReference>
<dbReference type="NCBIfam" id="TIGR00453">
    <property type="entry name" value="ispD"/>
    <property type="match status" value="1"/>
</dbReference>
<comment type="pathway">
    <text evidence="2 7">Isoprenoid biosynthesis; isopentenyl diphosphate biosynthesis via DXP pathway; isopentenyl diphosphate from 1-deoxy-D-xylulose 5-phosphate: step 2/6.</text>
</comment>
<dbReference type="InterPro" id="IPR029044">
    <property type="entry name" value="Nucleotide-diphossugar_trans"/>
</dbReference>
<accession>A0ABT3TIP1</accession>
<evidence type="ECO:0000256" key="6">
    <source>
        <dbReference type="ARBA" id="ARBA00023229"/>
    </source>
</evidence>
<dbReference type="InterPro" id="IPR034683">
    <property type="entry name" value="IspD/TarI"/>
</dbReference>
<evidence type="ECO:0000256" key="1">
    <source>
        <dbReference type="ARBA" id="ARBA00001282"/>
    </source>
</evidence>
<dbReference type="SUPFAM" id="SSF53448">
    <property type="entry name" value="Nucleotide-diphospho-sugar transferases"/>
    <property type="match status" value="1"/>
</dbReference>
<sequence length="241" mass="25754">METESHLIGGNIKYWGVVPAAGIGSRMGAEVPKQYLPLAGSTVLEQTLHNMLGWGMLSGITVALHPQDRWWHSLELATNPSIESVTGGEQRCDSVLAALIALEDRAAPMDWVLVHDAARPCVRGQEVRTLCEAVADDAIGGLLALPVAETVKRSDASGRVSETLDRTSLWLAQTPQMFRYAALRESLAAAIAGDDPVTDEAAALERAGHRPLLVAGHRGNLKITRPEDLTLAAIALGSEDK</sequence>
<evidence type="ECO:0000256" key="3">
    <source>
        <dbReference type="ARBA" id="ARBA00009789"/>
    </source>
</evidence>
<feature type="site" description="Transition state stabilizer" evidence="7">
    <location>
        <position position="26"/>
    </location>
</feature>
<evidence type="ECO:0000313" key="8">
    <source>
        <dbReference type="EMBL" id="MCX2982134.1"/>
    </source>
</evidence>
<dbReference type="Gene3D" id="3.90.550.10">
    <property type="entry name" value="Spore Coat Polysaccharide Biosynthesis Protein SpsA, Chain A"/>
    <property type="match status" value="1"/>
</dbReference>
<dbReference type="PANTHER" id="PTHR32125:SF4">
    <property type="entry name" value="2-C-METHYL-D-ERYTHRITOL 4-PHOSPHATE CYTIDYLYLTRANSFERASE, CHLOROPLASTIC"/>
    <property type="match status" value="1"/>
</dbReference>
<dbReference type="EC" id="2.7.7.60" evidence="7"/>
<dbReference type="PROSITE" id="PS01295">
    <property type="entry name" value="ISPD"/>
    <property type="match status" value="1"/>
</dbReference>
<evidence type="ECO:0000256" key="7">
    <source>
        <dbReference type="HAMAP-Rule" id="MF_00108"/>
    </source>
</evidence>
<dbReference type="PANTHER" id="PTHR32125">
    <property type="entry name" value="2-C-METHYL-D-ERYTHRITOL 4-PHOSPHATE CYTIDYLYLTRANSFERASE, CHLOROPLASTIC"/>
    <property type="match status" value="1"/>
</dbReference>
<gene>
    <name evidence="7" type="primary">ispD</name>
    <name evidence="8" type="ORF">EYC98_14830</name>
</gene>
<dbReference type="InterPro" id="IPR050088">
    <property type="entry name" value="IspD/TarI_cytidylyltransf_bact"/>
</dbReference>
<dbReference type="CDD" id="cd02516">
    <property type="entry name" value="CDP-ME_synthetase"/>
    <property type="match status" value="1"/>
</dbReference>
<comment type="function">
    <text evidence="7">Catalyzes the formation of 4-diphosphocytidyl-2-C-methyl-D-erythritol from CTP and 2-C-methyl-D-erythritol 4-phosphate (MEP).</text>
</comment>
<dbReference type="Proteomes" id="UP001143362">
    <property type="component" value="Unassembled WGS sequence"/>
</dbReference>
<dbReference type="InterPro" id="IPR001228">
    <property type="entry name" value="IspD"/>
</dbReference>